<evidence type="ECO:0000313" key="5">
    <source>
        <dbReference type="EMBL" id="SHJ96439.1"/>
    </source>
</evidence>
<dbReference type="GO" id="GO:0003700">
    <property type="term" value="F:DNA-binding transcription factor activity"/>
    <property type="evidence" value="ECO:0007669"/>
    <property type="project" value="InterPro"/>
</dbReference>
<sequence>MALDLRLGAVDVTAIRFARSPMWETIQAARTMREPRRQVHHLHWLRAVDTAACADALRTLEPLLPKHGYQPDFLVPIPAGPTTTIDDDLAAVAATPLDVVAAELERALTAPGSSEAVRDGLRALLPDPAASLERIVAAQRACWEHLVRPHWTAIDDLLASDIAHRAARLAADGLAAVLAGLHPSITWADGVLAFSGRHHGRSADVRGRGLVLMPTVFTWPDTVAVTDPPWQPTVVYPARGVGTLWPPGQVRTPDALAALIGASRARLLAALDEETSTSVLARRVGLGLPSTSEHLRVLRAAGLAVARRAGREVRHRRTALGSALLGG</sequence>
<reference evidence="5 6" key="1">
    <citation type="submission" date="2016-11" db="EMBL/GenBank/DDBJ databases">
        <authorList>
            <person name="Jaros S."/>
            <person name="Januszkiewicz K."/>
            <person name="Wedrychowicz H."/>
        </authorList>
    </citation>
    <scope>NUCLEOTIDE SEQUENCE [LARGE SCALE GENOMIC DNA]</scope>
    <source>
        <strain evidence="5 6">DSM 43832</strain>
    </source>
</reference>
<dbReference type="Pfam" id="PF19361">
    <property type="entry name" value="DUF5937"/>
    <property type="match status" value="1"/>
</dbReference>
<dbReference type="SMART" id="SM00418">
    <property type="entry name" value="HTH_ARSR"/>
    <property type="match status" value="1"/>
</dbReference>
<dbReference type="GO" id="GO:0003677">
    <property type="term" value="F:DNA binding"/>
    <property type="evidence" value="ECO:0007669"/>
    <property type="project" value="UniProtKB-KW"/>
</dbReference>
<keyword evidence="1" id="KW-0805">Transcription regulation</keyword>
<dbReference type="STRING" id="1848.SAMN05443637_101320"/>
<evidence type="ECO:0000313" key="6">
    <source>
        <dbReference type="Proteomes" id="UP000184363"/>
    </source>
</evidence>
<dbReference type="InterPro" id="IPR036390">
    <property type="entry name" value="WH_DNA-bd_sf"/>
</dbReference>
<feature type="domain" description="HTH arsR-type" evidence="4">
    <location>
        <begin position="244"/>
        <end position="327"/>
    </location>
</feature>
<dbReference type="InterPro" id="IPR036388">
    <property type="entry name" value="WH-like_DNA-bd_sf"/>
</dbReference>
<dbReference type="PANTHER" id="PTHR43132:SF6">
    <property type="entry name" value="HTH-TYPE TRANSCRIPTIONAL REPRESSOR CZRA"/>
    <property type="match status" value="1"/>
</dbReference>
<evidence type="ECO:0000256" key="1">
    <source>
        <dbReference type="ARBA" id="ARBA00023015"/>
    </source>
</evidence>
<dbReference type="InterPro" id="IPR045981">
    <property type="entry name" value="DUF5937"/>
</dbReference>
<dbReference type="EMBL" id="FRAP01000001">
    <property type="protein sequence ID" value="SHJ96439.1"/>
    <property type="molecule type" value="Genomic_DNA"/>
</dbReference>
<keyword evidence="2" id="KW-0238">DNA-binding</keyword>
<name>A0A1M6NL34_PSETH</name>
<evidence type="ECO:0000256" key="3">
    <source>
        <dbReference type="ARBA" id="ARBA00023163"/>
    </source>
</evidence>
<dbReference type="InterPro" id="IPR001845">
    <property type="entry name" value="HTH_ArsR_DNA-bd_dom"/>
</dbReference>
<dbReference type="RefSeq" id="WP_073454996.1">
    <property type="nucleotide sequence ID" value="NZ_CALGVN010000012.1"/>
</dbReference>
<gene>
    <name evidence="5" type="ORF">SAMN05443637_101320</name>
</gene>
<dbReference type="CDD" id="cd00090">
    <property type="entry name" value="HTH_ARSR"/>
    <property type="match status" value="1"/>
</dbReference>
<dbReference type="SUPFAM" id="SSF46785">
    <property type="entry name" value="Winged helix' DNA-binding domain"/>
    <property type="match status" value="1"/>
</dbReference>
<dbReference type="OrthoDB" id="3460651at2"/>
<dbReference type="PANTHER" id="PTHR43132">
    <property type="entry name" value="ARSENICAL RESISTANCE OPERON REPRESSOR ARSR-RELATED"/>
    <property type="match status" value="1"/>
</dbReference>
<dbReference type="InterPro" id="IPR011991">
    <property type="entry name" value="ArsR-like_HTH"/>
</dbReference>
<dbReference type="InterPro" id="IPR051011">
    <property type="entry name" value="Metal_resp_trans_reg"/>
</dbReference>
<dbReference type="Proteomes" id="UP000184363">
    <property type="component" value="Unassembled WGS sequence"/>
</dbReference>
<accession>A0A1M6NL34</accession>
<organism evidence="5 6">
    <name type="scientific">Pseudonocardia thermophila</name>
    <dbReference type="NCBI Taxonomy" id="1848"/>
    <lineage>
        <taxon>Bacteria</taxon>
        <taxon>Bacillati</taxon>
        <taxon>Actinomycetota</taxon>
        <taxon>Actinomycetes</taxon>
        <taxon>Pseudonocardiales</taxon>
        <taxon>Pseudonocardiaceae</taxon>
        <taxon>Pseudonocardia</taxon>
    </lineage>
</organism>
<evidence type="ECO:0000256" key="2">
    <source>
        <dbReference type="ARBA" id="ARBA00023125"/>
    </source>
</evidence>
<evidence type="ECO:0000259" key="4">
    <source>
        <dbReference type="PROSITE" id="PS50987"/>
    </source>
</evidence>
<proteinExistence type="predicted"/>
<dbReference type="PROSITE" id="PS50987">
    <property type="entry name" value="HTH_ARSR_2"/>
    <property type="match status" value="1"/>
</dbReference>
<protein>
    <submittedName>
        <fullName evidence="5">Helix-turn-helix domain-containing protein</fullName>
    </submittedName>
</protein>
<dbReference type="Pfam" id="PF12840">
    <property type="entry name" value="HTH_20"/>
    <property type="match status" value="1"/>
</dbReference>
<keyword evidence="3" id="KW-0804">Transcription</keyword>
<keyword evidence="6" id="KW-1185">Reference proteome</keyword>
<dbReference type="AlphaFoldDB" id="A0A1M6NL34"/>
<dbReference type="Gene3D" id="1.10.10.10">
    <property type="entry name" value="Winged helix-like DNA-binding domain superfamily/Winged helix DNA-binding domain"/>
    <property type="match status" value="1"/>
</dbReference>